<dbReference type="Proteomes" id="UP000015241">
    <property type="component" value="Unassembled WGS sequence"/>
</dbReference>
<evidence type="ECO:0000313" key="3">
    <source>
        <dbReference type="Proteomes" id="UP000015241"/>
    </source>
</evidence>
<dbReference type="GO" id="GO:0006046">
    <property type="term" value="P:N-acetylglucosamine catabolic process"/>
    <property type="evidence" value="ECO:0007669"/>
    <property type="project" value="TreeGrafter"/>
</dbReference>
<evidence type="ECO:0000256" key="1">
    <source>
        <dbReference type="ARBA" id="ARBA00022801"/>
    </source>
</evidence>
<dbReference type="EMBL" id="KE504300">
    <property type="protein sequence ID" value="EPS93089.1"/>
    <property type="molecule type" value="Genomic_DNA"/>
</dbReference>
<evidence type="ECO:0000313" key="2">
    <source>
        <dbReference type="EMBL" id="EPS93089.1"/>
    </source>
</evidence>
<dbReference type="HOGENOM" id="CLU_032482_3_2_1"/>
<dbReference type="AlphaFoldDB" id="S8F266"/>
<proteinExistence type="predicted"/>
<organism evidence="2 3">
    <name type="scientific">Fomitopsis schrenkii</name>
    <name type="common">Brown rot fungus</name>
    <dbReference type="NCBI Taxonomy" id="2126942"/>
    <lineage>
        <taxon>Eukaryota</taxon>
        <taxon>Fungi</taxon>
        <taxon>Dikarya</taxon>
        <taxon>Basidiomycota</taxon>
        <taxon>Agaricomycotina</taxon>
        <taxon>Agaricomycetes</taxon>
        <taxon>Polyporales</taxon>
        <taxon>Fomitopsis</taxon>
    </lineage>
</organism>
<dbReference type="eggNOG" id="KOG3892">
    <property type="taxonomic scope" value="Eukaryota"/>
</dbReference>
<dbReference type="STRING" id="743788.S8F266"/>
<dbReference type="InParanoid" id="S8F266"/>
<accession>S8F266</accession>
<dbReference type="GO" id="GO:0008448">
    <property type="term" value="F:N-acetylglucosamine-6-phosphate deacetylase activity"/>
    <property type="evidence" value="ECO:0007669"/>
    <property type="project" value="TreeGrafter"/>
</dbReference>
<feature type="non-terminal residue" evidence="2">
    <location>
        <position position="78"/>
    </location>
</feature>
<dbReference type="PANTHER" id="PTHR11113:SF14">
    <property type="entry name" value="N-ACETYLGLUCOSAMINE-6-PHOSPHATE DEACETYLASE"/>
    <property type="match status" value="1"/>
</dbReference>
<dbReference type="SUPFAM" id="SSF51556">
    <property type="entry name" value="Metallo-dependent hydrolases"/>
    <property type="match status" value="1"/>
</dbReference>
<keyword evidence="1" id="KW-0378">Hydrolase</keyword>
<gene>
    <name evidence="2" type="ORF">FOMPIDRAFT_10656</name>
</gene>
<feature type="non-terminal residue" evidence="2">
    <location>
        <position position="1"/>
    </location>
</feature>
<name>S8F266_FOMSC</name>
<dbReference type="InterPro" id="IPR032466">
    <property type="entry name" value="Metal_Hydrolase"/>
</dbReference>
<keyword evidence="3" id="KW-1185">Reference proteome</keyword>
<reference evidence="2 3" key="1">
    <citation type="journal article" date="2012" name="Science">
        <title>The Paleozoic origin of enzymatic lignin decomposition reconstructed from 31 fungal genomes.</title>
        <authorList>
            <person name="Floudas D."/>
            <person name="Binder M."/>
            <person name="Riley R."/>
            <person name="Barry K."/>
            <person name="Blanchette R.A."/>
            <person name="Henrissat B."/>
            <person name="Martinez A.T."/>
            <person name="Otillar R."/>
            <person name="Spatafora J.W."/>
            <person name="Yadav J.S."/>
            <person name="Aerts A."/>
            <person name="Benoit I."/>
            <person name="Boyd A."/>
            <person name="Carlson A."/>
            <person name="Copeland A."/>
            <person name="Coutinho P.M."/>
            <person name="de Vries R.P."/>
            <person name="Ferreira P."/>
            <person name="Findley K."/>
            <person name="Foster B."/>
            <person name="Gaskell J."/>
            <person name="Glotzer D."/>
            <person name="Gorecki P."/>
            <person name="Heitman J."/>
            <person name="Hesse C."/>
            <person name="Hori C."/>
            <person name="Igarashi K."/>
            <person name="Jurgens J.A."/>
            <person name="Kallen N."/>
            <person name="Kersten P."/>
            <person name="Kohler A."/>
            <person name="Kuees U."/>
            <person name="Kumar T.K.A."/>
            <person name="Kuo A."/>
            <person name="LaButti K."/>
            <person name="Larrondo L.F."/>
            <person name="Lindquist E."/>
            <person name="Ling A."/>
            <person name="Lombard V."/>
            <person name="Lucas S."/>
            <person name="Lundell T."/>
            <person name="Martin R."/>
            <person name="McLaughlin D.J."/>
            <person name="Morgenstern I."/>
            <person name="Morin E."/>
            <person name="Murat C."/>
            <person name="Nagy L.G."/>
            <person name="Nolan M."/>
            <person name="Ohm R.A."/>
            <person name="Patyshakuliyeva A."/>
            <person name="Rokas A."/>
            <person name="Ruiz-Duenas F.J."/>
            <person name="Sabat G."/>
            <person name="Salamov A."/>
            <person name="Samejima M."/>
            <person name="Schmutz J."/>
            <person name="Slot J.C."/>
            <person name="St John F."/>
            <person name="Stenlid J."/>
            <person name="Sun H."/>
            <person name="Sun S."/>
            <person name="Syed K."/>
            <person name="Tsang A."/>
            <person name="Wiebenga A."/>
            <person name="Young D."/>
            <person name="Pisabarro A."/>
            <person name="Eastwood D.C."/>
            <person name="Martin F."/>
            <person name="Cullen D."/>
            <person name="Grigoriev I.V."/>
            <person name="Hibbett D.S."/>
        </authorList>
    </citation>
    <scope>NUCLEOTIDE SEQUENCE</scope>
    <source>
        <strain evidence="3">FP-58527</strain>
    </source>
</reference>
<dbReference type="OrthoDB" id="10264777at2759"/>
<dbReference type="Gene3D" id="3.20.20.140">
    <property type="entry name" value="Metal-dependent hydrolases"/>
    <property type="match status" value="1"/>
</dbReference>
<sequence length="78" mass="8594">LAYSSYPEGCILITNAMKILDPHLHDGVHKLRDGKRFVKEGEKLYLECTDTLAGSVVTLSKCVHNFSHFTGCTLGEAI</sequence>
<dbReference type="PANTHER" id="PTHR11113">
    <property type="entry name" value="N-ACETYLGLUCOSAMINE-6-PHOSPHATE DEACETYLASE"/>
    <property type="match status" value="1"/>
</dbReference>
<protein>
    <submittedName>
        <fullName evidence="2">Uncharacterized protein</fullName>
    </submittedName>
</protein>